<reference evidence="3" key="1">
    <citation type="submission" date="2015-04" db="UniProtKB">
        <authorList>
            <consortium name="EnsemblPlants"/>
        </authorList>
    </citation>
    <scope>IDENTIFICATION</scope>
    <source>
        <strain evidence="3">SL10</strain>
    </source>
</reference>
<accession>A0A0E0IRZ9</accession>
<evidence type="ECO:0000256" key="1">
    <source>
        <dbReference type="SAM" id="Coils"/>
    </source>
</evidence>
<evidence type="ECO:0000256" key="2">
    <source>
        <dbReference type="SAM" id="MobiDB-lite"/>
    </source>
</evidence>
<protein>
    <submittedName>
        <fullName evidence="3">Uncharacterized protein</fullName>
    </submittedName>
</protein>
<reference evidence="3" key="2">
    <citation type="submission" date="2018-04" db="EMBL/GenBank/DDBJ databases">
        <title>OnivRS2 (Oryza nivara Reference Sequence Version 2).</title>
        <authorList>
            <person name="Zhang J."/>
            <person name="Kudrna D."/>
            <person name="Lee S."/>
            <person name="Talag J."/>
            <person name="Rajasekar S."/>
            <person name="Welchert J."/>
            <person name="Hsing Y.-I."/>
            <person name="Wing R.A."/>
        </authorList>
    </citation>
    <scope>NUCLEOTIDE SEQUENCE [LARGE SCALE GENOMIC DNA]</scope>
</reference>
<evidence type="ECO:0000313" key="3">
    <source>
        <dbReference type="EnsemblPlants" id="ONIVA10G09100.1"/>
    </source>
</evidence>
<dbReference type="Proteomes" id="UP000006591">
    <property type="component" value="Chromosome 10"/>
</dbReference>
<keyword evidence="4" id="KW-1185">Reference proteome</keyword>
<dbReference type="EnsemblPlants" id="ONIVA10G09100.1">
    <property type="protein sequence ID" value="ONIVA10G09100.1"/>
    <property type="gene ID" value="ONIVA10G09100"/>
</dbReference>
<dbReference type="AlphaFoldDB" id="A0A0E0IRZ9"/>
<proteinExistence type="predicted"/>
<dbReference type="Gramene" id="ONIVA10G09100.1">
    <property type="protein sequence ID" value="ONIVA10G09100.1"/>
    <property type="gene ID" value="ONIVA10G09100"/>
</dbReference>
<feature type="coiled-coil region" evidence="1">
    <location>
        <begin position="156"/>
        <end position="205"/>
    </location>
</feature>
<feature type="region of interest" description="Disordered" evidence="2">
    <location>
        <begin position="271"/>
        <end position="297"/>
    </location>
</feature>
<name>A0A0E0IRZ9_ORYNI</name>
<keyword evidence="1" id="KW-0175">Coiled coil</keyword>
<dbReference type="HOGENOM" id="CLU_071167_0_0_1"/>
<sequence length="341" mass="38365">MAAEAEAAALPQLQLQLLSLVSEHRLLRERERAAREELHAASQRWKEAEEGHRRETRELRAEVAARDDALRRLESRDSACSLQWTIQMKDKQIAVISEKLNAHLALFSSVGKEVAAVKQVLGNVKCLVGDKENVVSDLKGKVEKISVLEKDFVEKLRFFEEKINDYQLELRNRARKSLLVKDEIIERLTSEKQAMLMELHNMEIALHKFQDIFDSIGHEVIKRSSPVSNSQDVTEDVNREKLESIPGSQCEPANEHTVIPVFDEAATTPNIEGQSEIDPGRKQHSALPSPEPANANAETADCLHGSEDIDMVKIQNTLLRCLLLCPEVGPYVCSLHLLFTG</sequence>
<evidence type="ECO:0000313" key="4">
    <source>
        <dbReference type="Proteomes" id="UP000006591"/>
    </source>
</evidence>
<organism evidence="3">
    <name type="scientific">Oryza nivara</name>
    <name type="common">Indian wild rice</name>
    <name type="synonym">Oryza sativa f. spontanea</name>
    <dbReference type="NCBI Taxonomy" id="4536"/>
    <lineage>
        <taxon>Eukaryota</taxon>
        <taxon>Viridiplantae</taxon>
        <taxon>Streptophyta</taxon>
        <taxon>Embryophyta</taxon>
        <taxon>Tracheophyta</taxon>
        <taxon>Spermatophyta</taxon>
        <taxon>Magnoliopsida</taxon>
        <taxon>Liliopsida</taxon>
        <taxon>Poales</taxon>
        <taxon>Poaceae</taxon>
        <taxon>BOP clade</taxon>
        <taxon>Oryzoideae</taxon>
        <taxon>Oryzeae</taxon>
        <taxon>Oryzinae</taxon>
        <taxon>Oryza</taxon>
    </lineage>
</organism>